<keyword evidence="3" id="KW-1185">Reference proteome</keyword>
<dbReference type="Pfam" id="PF00240">
    <property type="entry name" value="ubiquitin"/>
    <property type="match status" value="1"/>
</dbReference>
<feature type="domain" description="Ubiquitin-like" evidence="1">
    <location>
        <begin position="25"/>
        <end position="94"/>
    </location>
</feature>
<dbReference type="PANTHER" id="PTHR16470">
    <property type="entry name" value="UBIQUITIN DOMAIN-CONTAINING PROTEIN UBFD1"/>
    <property type="match status" value="1"/>
</dbReference>
<organism evidence="2 3">
    <name type="scientific">Dinothrombium tinctorium</name>
    <dbReference type="NCBI Taxonomy" id="1965070"/>
    <lineage>
        <taxon>Eukaryota</taxon>
        <taxon>Metazoa</taxon>
        <taxon>Ecdysozoa</taxon>
        <taxon>Arthropoda</taxon>
        <taxon>Chelicerata</taxon>
        <taxon>Arachnida</taxon>
        <taxon>Acari</taxon>
        <taxon>Acariformes</taxon>
        <taxon>Trombidiformes</taxon>
        <taxon>Prostigmata</taxon>
        <taxon>Anystina</taxon>
        <taxon>Parasitengona</taxon>
        <taxon>Trombidioidea</taxon>
        <taxon>Trombidiidae</taxon>
        <taxon>Dinothrombium</taxon>
    </lineage>
</organism>
<dbReference type="OrthoDB" id="267397at2759"/>
<dbReference type="SUPFAM" id="SSF54236">
    <property type="entry name" value="Ubiquitin-like"/>
    <property type="match status" value="1"/>
</dbReference>
<evidence type="ECO:0000313" key="3">
    <source>
        <dbReference type="Proteomes" id="UP000285301"/>
    </source>
</evidence>
<dbReference type="InterPro" id="IPR057455">
    <property type="entry name" value="UBFD1_C"/>
</dbReference>
<reference evidence="2 3" key="1">
    <citation type="journal article" date="2018" name="Gigascience">
        <title>Genomes of trombidid mites reveal novel predicted allergens and laterally-transferred genes associated with secondary metabolism.</title>
        <authorList>
            <person name="Dong X."/>
            <person name="Chaisiri K."/>
            <person name="Xia D."/>
            <person name="Armstrong S.D."/>
            <person name="Fang Y."/>
            <person name="Donnelly M.J."/>
            <person name="Kadowaki T."/>
            <person name="McGarry J.W."/>
            <person name="Darby A.C."/>
            <person name="Makepeace B.L."/>
        </authorList>
    </citation>
    <scope>NUCLEOTIDE SEQUENCE [LARGE SCALE GENOMIC DNA]</scope>
    <source>
        <strain evidence="2">UoL-WK</strain>
    </source>
</reference>
<dbReference type="EMBL" id="NCKU01003478">
    <property type="protein sequence ID" value="RWS07439.1"/>
    <property type="molecule type" value="Genomic_DNA"/>
</dbReference>
<dbReference type="SMART" id="SM00213">
    <property type="entry name" value="UBQ"/>
    <property type="match status" value="1"/>
</dbReference>
<dbReference type="GO" id="GO:0045296">
    <property type="term" value="F:cadherin binding"/>
    <property type="evidence" value="ECO:0007669"/>
    <property type="project" value="TreeGrafter"/>
</dbReference>
<evidence type="ECO:0000259" key="1">
    <source>
        <dbReference type="PROSITE" id="PS50053"/>
    </source>
</evidence>
<proteinExistence type="predicted"/>
<dbReference type="Proteomes" id="UP000285301">
    <property type="component" value="Unassembled WGS sequence"/>
</dbReference>
<dbReference type="PROSITE" id="PS50053">
    <property type="entry name" value="UBIQUITIN_2"/>
    <property type="match status" value="1"/>
</dbReference>
<dbReference type="InterPro" id="IPR000626">
    <property type="entry name" value="Ubiquitin-like_dom"/>
</dbReference>
<dbReference type="Pfam" id="PF25343">
    <property type="entry name" value="PH_UBFD1_C"/>
    <property type="match status" value="1"/>
</dbReference>
<dbReference type="PANTHER" id="PTHR16470:SF0">
    <property type="entry name" value="UBIQUITIN DOMAIN-CONTAINING PROTEIN UBFD1"/>
    <property type="match status" value="1"/>
</dbReference>
<dbReference type="CDD" id="cd17047">
    <property type="entry name" value="Ubl_UBFD1"/>
    <property type="match status" value="1"/>
</dbReference>
<dbReference type="InterPro" id="IPR029071">
    <property type="entry name" value="Ubiquitin-like_domsf"/>
</dbReference>
<dbReference type="STRING" id="1965070.A0A443QWQ5"/>
<gene>
    <name evidence="2" type="ORF">B4U79_06918</name>
</gene>
<dbReference type="Gene3D" id="3.10.20.90">
    <property type="entry name" value="Phosphatidylinositol 3-kinase Catalytic Subunit, Chain A, domain 1"/>
    <property type="match status" value="1"/>
</dbReference>
<accession>A0A443QWQ5</accession>
<name>A0A443QWQ5_9ACAR</name>
<protein>
    <submittedName>
        <fullName evidence="2">Ubiquitin domain-containing protein UBFD1-like isoform X2</fullName>
    </submittedName>
</protein>
<evidence type="ECO:0000313" key="2">
    <source>
        <dbReference type="EMBL" id="RWS07439.1"/>
    </source>
</evidence>
<sequence>MKSLSTENLAASSSCEQNGDGTALENVNLKIIYNKEKFDVSFNLDATVSQLKDHIQTLTGVPSSMQKIVFKGMAKDEKTLRESGFTDGAKVMVVGSKLTDVLSVNLPTKPDSKEEKSSAPTKEPLCRQKMHKKIIDKGVPPDAMPAWKNEKSPLPPEPLYGMCNKSGGKVRLTFKLETDQLWLGTKERTDKISMNSIRAVISEPIEGHEEYHIMALQLGPTEASRYWIYWVPAQYIHSIKETILGK</sequence>
<comment type="caution">
    <text evidence="2">The sequence shown here is derived from an EMBL/GenBank/DDBJ whole genome shotgun (WGS) entry which is preliminary data.</text>
</comment>
<dbReference type="GO" id="GO:0003723">
    <property type="term" value="F:RNA binding"/>
    <property type="evidence" value="ECO:0007669"/>
    <property type="project" value="TreeGrafter"/>
</dbReference>
<dbReference type="InterPro" id="IPR039120">
    <property type="entry name" value="UBFD1"/>
</dbReference>
<dbReference type="AlphaFoldDB" id="A0A443QWQ5"/>